<keyword evidence="2" id="KW-0489">Methyltransferase</keyword>
<dbReference type="Pfam" id="PF07669">
    <property type="entry name" value="Eco57I"/>
    <property type="match status" value="1"/>
</dbReference>
<feature type="domain" description="Helicase C-terminal" evidence="8">
    <location>
        <begin position="258"/>
        <end position="424"/>
    </location>
</feature>
<dbReference type="InterPro" id="IPR002052">
    <property type="entry name" value="DNA_methylase_N6_adenine_CS"/>
</dbReference>
<dbReference type="InterPro" id="IPR001650">
    <property type="entry name" value="Helicase_C-like"/>
</dbReference>
<dbReference type="PANTHER" id="PTHR33841:SF1">
    <property type="entry name" value="DNA METHYLTRANSFERASE A"/>
    <property type="match status" value="1"/>
</dbReference>
<evidence type="ECO:0000256" key="5">
    <source>
        <dbReference type="ARBA" id="ARBA00047942"/>
    </source>
</evidence>
<dbReference type="GO" id="GO:0009007">
    <property type="term" value="F:site-specific DNA-methyltransferase (adenine-specific) activity"/>
    <property type="evidence" value="ECO:0007669"/>
    <property type="project" value="UniProtKB-EC"/>
</dbReference>
<dbReference type="Pfam" id="PF22240">
    <property type="entry name" value="ISP_coupler"/>
    <property type="match status" value="1"/>
</dbReference>
<dbReference type="Gene3D" id="3.40.50.300">
    <property type="entry name" value="P-loop containing nucleotide triphosphate hydrolases"/>
    <property type="match status" value="2"/>
</dbReference>
<dbReference type="InterPro" id="IPR041635">
    <property type="entry name" value="Type_ISP_LLaBIII_C"/>
</dbReference>
<name>A0A377IT00_HELPX</name>
<accession>A0A377IT00</accession>
<evidence type="ECO:0000256" key="4">
    <source>
        <dbReference type="ARBA" id="ARBA00022691"/>
    </source>
</evidence>
<keyword evidence="4" id="KW-0949">S-adenosyl-L-methionine</keyword>
<dbReference type="GO" id="GO:0016787">
    <property type="term" value="F:hydrolase activity"/>
    <property type="evidence" value="ECO:0007669"/>
    <property type="project" value="InterPro"/>
</dbReference>
<evidence type="ECO:0000313" key="9">
    <source>
        <dbReference type="EMBL" id="STO82732.1"/>
    </source>
</evidence>
<dbReference type="SUPFAM" id="SSF52540">
    <property type="entry name" value="P-loop containing nucleoside triphosphate hydrolases"/>
    <property type="match status" value="1"/>
</dbReference>
<dbReference type="Gene3D" id="3.40.50.150">
    <property type="entry name" value="Vaccinia Virus protein VP39"/>
    <property type="match status" value="1"/>
</dbReference>
<sequence length="1197" mass="136422">MLSQTFREYAQEKSDPFYASIVCSDNKTGQSKNEDNDDIKFSELPIKPSTRLEDILSTYEKAQKENKRFIIFSTYQSALRIKEAQEAGLNGIDLIICDEAHRTVGAMYSTNERDDKNAFTLCHSDGNIKATKRLYMTATPKVYSESSKAKAKESDNIIYSMDDAETFGEEIYTLNFERAIALDLLTDYKVIILAVRSENLSGVTNSVNKKISQLEAKGTKLDKKLINNEFVCKIVGTHKGLAKQDVIALDDENKEDNDLKSKRDTFVSQRAISFCKSIQTSKNIKDSFETIMECYDEELKKKSFKNLQISIDHIDGTMNCKERLDKLENLNQFQPNTCKVLSNARCLSEGVDVPALDSVIFFDGKSAMVDIIQAVGRVMRKAKNKKRGYIILPIALRESEIKNLDEAVKNTNFKNIWKVLKALRSHDTSLVDEATFKEKIKIFGSDDASNPDDEEELKKDKTEQAPNDPKEAQKTLFDAIFLKDLANAVYNVMPTKLGDRNYWENFAKKTGNIAKTLNERLKELFGKNPEIFDNFLTSLRDNIHQSIKEEEALDMIISHIITKPIFDALFGDNIKNPIAKALDKMVLKLSDLGLEGETKDLKNLYESVKTEAARAKSPKSQQELIKNLYNTFFKEAFRKQSEKLGIVYTPIEVVDFILRATNGILKKHFNTDFNDKNITIFDPFTGTGSFIARLLSKESDLISDEALKEKFLNHLFAFDIVLLSYYIALINITQAAQNRDSSLKNFKNIALTDSLDYFEEKNDKGVFPLFEDLKENKEIKTTLANQKIQVIIGNPPYSAGQKSQNDNNQNLTHPKLEKWVYETYGKNSTAKVGKTTRDALIQSIRMASDLLKDKGVLGFVVNGSFIDSKSADGFRKCVAKDFAHLYALNLRGNQRTSGEVSKKEGGKIFDSGSRATVAIIFFVKDKSVQNSAIHYYEVEDYLKREAKLHSLAGFENLESVPFKEITPNDKGDWINQRNDGFEKLIPLKRDKTSKILNTIFDLDSNGVKTNRDPWVYNFSPNALMNSVQNCIDTYNADLKRFNERFREAFKQRAQGVKKADLYKHLSDQEITTDKTKIAWTRSLKQGFIKNENLPESGMERVRLAMYRPFNKQWLYWDKTWNDGQYQLPKIFPDKSARNVVINTGVGNGKDFSALVSDFISDFSLISPNQAYPLYYYDDLGNRYNAISGYALNLFKRH</sequence>
<dbReference type="PRINTS" id="PR00507">
    <property type="entry name" value="N12N6MTFRASE"/>
</dbReference>
<feature type="domain" description="Helicase ATP-binding" evidence="7">
    <location>
        <begin position="1"/>
        <end position="158"/>
    </location>
</feature>
<evidence type="ECO:0000256" key="2">
    <source>
        <dbReference type="ARBA" id="ARBA00022603"/>
    </source>
</evidence>
<dbReference type="GO" id="GO:0006304">
    <property type="term" value="P:DNA modification"/>
    <property type="evidence" value="ECO:0007669"/>
    <property type="project" value="InterPro"/>
</dbReference>
<evidence type="ECO:0000256" key="1">
    <source>
        <dbReference type="ARBA" id="ARBA00011900"/>
    </source>
</evidence>
<dbReference type="InterPro" id="IPR053980">
    <property type="entry name" value="ISP_coupler"/>
</dbReference>
<dbReference type="InterPro" id="IPR006935">
    <property type="entry name" value="Helicase/UvrB_N"/>
</dbReference>
<dbReference type="Proteomes" id="UP000254543">
    <property type="component" value="Unassembled WGS sequence"/>
</dbReference>
<organism evidence="9 10">
    <name type="scientific">Helicobacter pylori</name>
    <name type="common">Campylobacter pylori</name>
    <dbReference type="NCBI Taxonomy" id="210"/>
    <lineage>
        <taxon>Bacteria</taxon>
        <taxon>Pseudomonadati</taxon>
        <taxon>Campylobacterota</taxon>
        <taxon>Epsilonproteobacteria</taxon>
        <taxon>Campylobacterales</taxon>
        <taxon>Helicobacteraceae</taxon>
        <taxon>Helicobacter</taxon>
    </lineage>
</organism>
<dbReference type="CDD" id="cd18785">
    <property type="entry name" value="SF2_C"/>
    <property type="match status" value="1"/>
</dbReference>
<comment type="catalytic activity">
    <reaction evidence="5">
        <text>a 2'-deoxyadenosine in DNA + S-adenosyl-L-methionine = an N(6)-methyl-2'-deoxyadenosine in DNA + S-adenosyl-L-homocysteine + H(+)</text>
        <dbReference type="Rhea" id="RHEA:15197"/>
        <dbReference type="Rhea" id="RHEA-COMP:12418"/>
        <dbReference type="Rhea" id="RHEA-COMP:12419"/>
        <dbReference type="ChEBI" id="CHEBI:15378"/>
        <dbReference type="ChEBI" id="CHEBI:57856"/>
        <dbReference type="ChEBI" id="CHEBI:59789"/>
        <dbReference type="ChEBI" id="CHEBI:90615"/>
        <dbReference type="ChEBI" id="CHEBI:90616"/>
        <dbReference type="EC" id="2.1.1.72"/>
    </reaction>
</comment>
<dbReference type="Pfam" id="PF18135">
    <property type="entry name" value="Type_ISP_C"/>
    <property type="match status" value="1"/>
</dbReference>
<dbReference type="SUPFAM" id="SSF53335">
    <property type="entry name" value="S-adenosyl-L-methionine-dependent methyltransferases"/>
    <property type="match status" value="1"/>
</dbReference>
<dbReference type="PROSITE" id="PS51192">
    <property type="entry name" value="HELICASE_ATP_BIND_1"/>
    <property type="match status" value="1"/>
</dbReference>
<evidence type="ECO:0000313" key="10">
    <source>
        <dbReference type="Proteomes" id="UP000254543"/>
    </source>
</evidence>
<gene>
    <name evidence="9" type="ORF">NCTC13338_00851</name>
</gene>
<dbReference type="Pfam" id="PF00271">
    <property type="entry name" value="Helicase_C"/>
    <property type="match status" value="1"/>
</dbReference>
<evidence type="ECO:0000256" key="6">
    <source>
        <dbReference type="SAM" id="MobiDB-lite"/>
    </source>
</evidence>
<keyword evidence="3" id="KW-0808">Transferase</keyword>
<dbReference type="GO" id="GO:0005524">
    <property type="term" value="F:ATP binding"/>
    <property type="evidence" value="ECO:0007669"/>
    <property type="project" value="InterPro"/>
</dbReference>
<dbReference type="InterPro" id="IPR050953">
    <property type="entry name" value="N4_N6_ade-DNA_methylase"/>
</dbReference>
<dbReference type="EMBL" id="UGHQ01000001">
    <property type="protein sequence ID" value="STO82732.1"/>
    <property type="molecule type" value="Genomic_DNA"/>
</dbReference>
<dbReference type="PROSITE" id="PS51194">
    <property type="entry name" value="HELICASE_CTER"/>
    <property type="match status" value="1"/>
</dbReference>
<protein>
    <recommendedName>
        <fullName evidence="1">site-specific DNA-methyltransferase (adenine-specific)</fullName>
        <ecNumber evidence="1">2.1.1.72</ecNumber>
    </recommendedName>
</protein>
<reference evidence="9 10" key="1">
    <citation type="submission" date="2018-06" db="EMBL/GenBank/DDBJ databases">
        <authorList>
            <consortium name="Pathogen Informatics"/>
            <person name="Doyle S."/>
        </authorList>
    </citation>
    <scope>NUCLEOTIDE SEQUENCE [LARGE SCALE GENOMIC DNA]</scope>
    <source>
        <strain evidence="9 10">NCTC13338</strain>
    </source>
</reference>
<evidence type="ECO:0000256" key="3">
    <source>
        <dbReference type="ARBA" id="ARBA00022679"/>
    </source>
</evidence>
<dbReference type="PROSITE" id="PS00092">
    <property type="entry name" value="N6_MTASE"/>
    <property type="match status" value="1"/>
</dbReference>
<evidence type="ECO:0000259" key="8">
    <source>
        <dbReference type="PROSITE" id="PS51194"/>
    </source>
</evidence>
<dbReference type="GO" id="GO:0032259">
    <property type="term" value="P:methylation"/>
    <property type="evidence" value="ECO:0007669"/>
    <property type="project" value="UniProtKB-KW"/>
</dbReference>
<dbReference type="SMART" id="SM00490">
    <property type="entry name" value="HELICc"/>
    <property type="match status" value="1"/>
</dbReference>
<dbReference type="InterPro" id="IPR014001">
    <property type="entry name" value="Helicase_ATP-bd"/>
</dbReference>
<dbReference type="InterPro" id="IPR029063">
    <property type="entry name" value="SAM-dependent_MTases_sf"/>
</dbReference>
<feature type="compositionally biased region" description="Basic and acidic residues" evidence="6">
    <location>
        <begin position="456"/>
        <end position="470"/>
    </location>
</feature>
<dbReference type="GO" id="GO:0003677">
    <property type="term" value="F:DNA binding"/>
    <property type="evidence" value="ECO:0007669"/>
    <property type="project" value="InterPro"/>
</dbReference>
<proteinExistence type="predicted"/>
<dbReference type="EC" id="2.1.1.72" evidence="1"/>
<dbReference type="PANTHER" id="PTHR33841">
    <property type="entry name" value="DNA METHYLTRANSFERASE YEEA-RELATED"/>
    <property type="match status" value="1"/>
</dbReference>
<dbReference type="AlphaFoldDB" id="A0A377IT00"/>
<feature type="region of interest" description="Disordered" evidence="6">
    <location>
        <begin position="445"/>
        <end position="470"/>
    </location>
</feature>
<dbReference type="InterPro" id="IPR011639">
    <property type="entry name" value="MethylTrfase_TaqI-like_dom"/>
</dbReference>
<dbReference type="Pfam" id="PF04851">
    <property type="entry name" value="ResIII"/>
    <property type="match status" value="1"/>
</dbReference>
<dbReference type="REBASE" id="431941">
    <property type="entry name" value="Hpy13338ORF851P"/>
</dbReference>
<dbReference type="InterPro" id="IPR027417">
    <property type="entry name" value="P-loop_NTPase"/>
</dbReference>
<evidence type="ECO:0000259" key="7">
    <source>
        <dbReference type="PROSITE" id="PS51192"/>
    </source>
</evidence>